<dbReference type="Gene3D" id="3.40.630.10">
    <property type="entry name" value="Zn peptidases"/>
    <property type="match status" value="1"/>
</dbReference>
<comment type="catalytic activity">
    <reaction evidence="11">
        <text>N-(9Z-octadecenoyl)-L-tyrosine + H2O = L-tyrosine + (9Z)-octadecenoate</text>
        <dbReference type="Rhea" id="RHEA:64184"/>
        <dbReference type="ChEBI" id="CHEBI:15377"/>
        <dbReference type="ChEBI" id="CHEBI:30823"/>
        <dbReference type="ChEBI" id="CHEBI:58315"/>
        <dbReference type="ChEBI" id="CHEBI:149734"/>
    </reaction>
    <physiologicalReaction direction="left-to-right" evidence="11">
        <dbReference type="Rhea" id="RHEA:64185"/>
    </physiologicalReaction>
</comment>
<comment type="pathway">
    <text evidence="1">Lipid metabolism; fatty acid metabolism.</text>
</comment>
<dbReference type="AlphaFoldDB" id="A0AAD9PXL5"/>
<name>A0AAD9PXL5_ACRCE</name>
<evidence type="ECO:0000256" key="19">
    <source>
        <dbReference type="ARBA" id="ARBA00048729"/>
    </source>
</evidence>
<dbReference type="PANTHER" id="PTHR45962">
    <property type="entry name" value="N-FATTY-ACYL-AMINO ACID SYNTHASE/HYDROLASE PM20D1"/>
    <property type="match status" value="1"/>
</dbReference>
<evidence type="ECO:0000256" key="11">
    <source>
        <dbReference type="ARBA" id="ARBA00047866"/>
    </source>
</evidence>
<dbReference type="GO" id="GO:0043604">
    <property type="term" value="P:amide biosynthetic process"/>
    <property type="evidence" value="ECO:0007669"/>
    <property type="project" value="TreeGrafter"/>
</dbReference>
<gene>
    <name evidence="28" type="ORF">P5673_028322</name>
</gene>
<comment type="catalytic activity">
    <reaction evidence="13">
        <text>N-hexadecanoyl-L-phenylalanine + H2O = hexadecanoate + L-phenylalanine</text>
        <dbReference type="Rhea" id="RHEA:64124"/>
        <dbReference type="ChEBI" id="CHEBI:7896"/>
        <dbReference type="ChEBI" id="CHEBI:15377"/>
        <dbReference type="ChEBI" id="CHEBI:58095"/>
        <dbReference type="ChEBI" id="CHEBI:149699"/>
    </reaction>
    <physiologicalReaction direction="left-to-right" evidence="13">
        <dbReference type="Rhea" id="RHEA:64125"/>
    </physiologicalReaction>
</comment>
<dbReference type="EMBL" id="JARQWQ010000104">
    <property type="protein sequence ID" value="KAK2550943.1"/>
    <property type="molecule type" value="Genomic_DNA"/>
</dbReference>
<evidence type="ECO:0000256" key="2">
    <source>
        <dbReference type="ARBA" id="ARBA00006247"/>
    </source>
</evidence>
<accession>A0AAD9PXL5</accession>
<evidence type="ECO:0000256" key="22">
    <source>
        <dbReference type="ARBA" id="ARBA00048840"/>
    </source>
</evidence>
<dbReference type="Pfam" id="PF01546">
    <property type="entry name" value="Peptidase_M20"/>
    <property type="match status" value="1"/>
</dbReference>
<evidence type="ECO:0000256" key="23">
    <source>
        <dbReference type="ARBA" id="ARBA00048879"/>
    </source>
</evidence>
<comment type="caution">
    <text evidence="28">The sequence shown here is derived from an EMBL/GenBank/DDBJ whole genome shotgun (WGS) entry which is preliminary data.</text>
</comment>
<comment type="catalytic activity">
    <reaction evidence="16">
        <text>N-(5Z,8Z,11Z,14Z)-eicosatetraenoyl-glycine + H2O = (5Z,8Z,11Z,14Z)-eicosatetraenoate + glycine</text>
        <dbReference type="Rhea" id="RHEA:64108"/>
        <dbReference type="ChEBI" id="CHEBI:15377"/>
        <dbReference type="ChEBI" id="CHEBI:32395"/>
        <dbReference type="ChEBI" id="CHEBI:57305"/>
        <dbReference type="ChEBI" id="CHEBI:59002"/>
    </reaction>
    <physiologicalReaction direction="left-to-right" evidence="16">
        <dbReference type="Rhea" id="RHEA:64109"/>
    </physiologicalReaction>
    <physiologicalReaction direction="right-to-left" evidence="16">
        <dbReference type="Rhea" id="RHEA:64110"/>
    </physiologicalReaction>
</comment>
<evidence type="ECO:0000313" key="28">
    <source>
        <dbReference type="EMBL" id="KAK2550943.1"/>
    </source>
</evidence>
<dbReference type="PANTHER" id="PTHR45962:SF1">
    <property type="entry name" value="N-FATTY-ACYL-AMINO ACID SYNTHASE_HYDROLASE PM20D1"/>
    <property type="match status" value="1"/>
</dbReference>
<evidence type="ECO:0000256" key="21">
    <source>
        <dbReference type="ARBA" id="ARBA00048827"/>
    </source>
</evidence>
<dbReference type="GO" id="GO:0043605">
    <property type="term" value="P:amide catabolic process"/>
    <property type="evidence" value="ECO:0007669"/>
    <property type="project" value="TreeGrafter"/>
</dbReference>
<dbReference type="InterPro" id="IPR047177">
    <property type="entry name" value="Pept_M20A"/>
</dbReference>
<keyword evidence="4" id="KW-0479">Metal-binding</keyword>
<evidence type="ECO:0000256" key="12">
    <source>
        <dbReference type="ARBA" id="ARBA00047874"/>
    </source>
</evidence>
<evidence type="ECO:0000256" key="26">
    <source>
        <dbReference type="SAM" id="Phobius"/>
    </source>
</evidence>
<comment type="catalytic activity">
    <reaction evidence="23">
        <text>L-phenylalanine + (9Z)-octadecenoate = N-(9Z-octadecenoyl)-L-phenylalanine + H2O</text>
        <dbReference type="Rhea" id="RHEA:51300"/>
        <dbReference type="ChEBI" id="CHEBI:15377"/>
        <dbReference type="ChEBI" id="CHEBI:30823"/>
        <dbReference type="ChEBI" id="CHEBI:58095"/>
        <dbReference type="ChEBI" id="CHEBI:134020"/>
    </reaction>
    <physiologicalReaction direction="left-to-right" evidence="23">
        <dbReference type="Rhea" id="RHEA:51301"/>
    </physiologicalReaction>
    <physiologicalReaction direction="right-to-left" evidence="23">
        <dbReference type="Rhea" id="RHEA:51302"/>
    </physiologicalReaction>
</comment>
<keyword evidence="5" id="KW-0378">Hydrolase</keyword>
<protein>
    <submittedName>
        <fullName evidence="28">N-fatty-acyl-amino acid synthase/hydrolase PM20D1</fullName>
    </submittedName>
</protein>
<dbReference type="InterPro" id="IPR036264">
    <property type="entry name" value="Bact_exopeptidase_dim_dom"/>
</dbReference>
<evidence type="ECO:0000256" key="7">
    <source>
        <dbReference type="ARBA" id="ARBA00046147"/>
    </source>
</evidence>
<dbReference type="GO" id="GO:0008233">
    <property type="term" value="F:peptidase activity"/>
    <property type="evidence" value="ECO:0007669"/>
    <property type="project" value="UniProtKB-KW"/>
</dbReference>
<sequence length="459" mass="51688">MAARLKYFLLSLVFSILLIIIIRTMILSKHPNASNPCLPSDLDYITADETMKRRFQKAITFQTISYQPGNYNRTELSKFLQYLLKEFSDVINHPLVEHKIIGNHSLLLNIKGNDPVLKPYLIASHLDVVPASNDFWEVPPFEGRVQDGYFWGRGTLDVKNGVMSSFEALKFLLKQDNKPQRSFYVAYGHDEEVGGRDGAGQIAAYLKSQGVKLEFIVDEGTCIFKDAIPGMKIPYAIIGVAEKGFLTAELSVHTAGGHSSMPPAETSVGIMSKAVVKLESCPMPVMFDSTSPAREMFESFAPQVPVYLRIILANLWLFGPILTRFLERKPTTNAFLRTTTAVTIFKSGVKSNVIPTSAKVTVNHRIHPENTVEEVISQSVRQVFPDIGVSPDTMHYLELTDAVYRFMPSILTPEDAKRIHGFNERLGVKNFERMINYFYHLMRNADAASINTRQLHHEL</sequence>
<proteinExistence type="inferred from homology"/>
<feature type="domain" description="Peptidase M20 dimerisation" evidence="27">
    <location>
        <begin position="240"/>
        <end position="378"/>
    </location>
</feature>
<evidence type="ECO:0000256" key="10">
    <source>
        <dbReference type="ARBA" id="ARBA00047723"/>
    </source>
</evidence>
<keyword evidence="26" id="KW-0812">Transmembrane</keyword>
<dbReference type="GO" id="GO:0006520">
    <property type="term" value="P:amino acid metabolic process"/>
    <property type="evidence" value="ECO:0007669"/>
    <property type="project" value="TreeGrafter"/>
</dbReference>
<evidence type="ECO:0000256" key="20">
    <source>
        <dbReference type="ARBA" id="ARBA00048822"/>
    </source>
</evidence>
<comment type="catalytic activity">
    <reaction evidence="19">
        <text>N-(9Z-octadecenoyl)-L-glutamine + H2O = L-glutamine + (9Z)-octadecenoate</text>
        <dbReference type="Rhea" id="RHEA:51356"/>
        <dbReference type="ChEBI" id="CHEBI:15377"/>
        <dbReference type="ChEBI" id="CHEBI:30823"/>
        <dbReference type="ChEBI" id="CHEBI:58359"/>
        <dbReference type="ChEBI" id="CHEBI:134033"/>
    </reaction>
    <physiologicalReaction direction="left-to-right" evidence="19">
        <dbReference type="Rhea" id="RHEA:51357"/>
    </physiologicalReaction>
</comment>
<keyword evidence="3" id="KW-0645">Protease</keyword>
<evidence type="ECO:0000256" key="15">
    <source>
        <dbReference type="ARBA" id="ARBA00048380"/>
    </source>
</evidence>
<comment type="catalytic activity">
    <reaction evidence="14">
        <text>N-(9Z-octadecenoyl)-L-methionine + H2O = (9Z)-octadecenoate + L-methionine</text>
        <dbReference type="Rhea" id="RHEA:64144"/>
        <dbReference type="ChEBI" id="CHEBI:15377"/>
        <dbReference type="ChEBI" id="CHEBI:30823"/>
        <dbReference type="ChEBI" id="CHEBI:57844"/>
        <dbReference type="ChEBI" id="CHEBI:149732"/>
    </reaction>
    <physiologicalReaction direction="left-to-right" evidence="14">
        <dbReference type="Rhea" id="RHEA:64145"/>
    </physiologicalReaction>
</comment>
<dbReference type="GO" id="GO:0004046">
    <property type="term" value="F:aminoacylase activity"/>
    <property type="evidence" value="ECO:0007669"/>
    <property type="project" value="UniProtKB-EC"/>
</dbReference>
<comment type="catalytic activity">
    <reaction evidence="8">
        <text>(9Z)-octadecenoate + glycine = N-(9Z-octadecenoyl)glycine + H2O</text>
        <dbReference type="Rhea" id="RHEA:51316"/>
        <dbReference type="ChEBI" id="CHEBI:15377"/>
        <dbReference type="ChEBI" id="CHEBI:30823"/>
        <dbReference type="ChEBI" id="CHEBI:57305"/>
        <dbReference type="ChEBI" id="CHEBI:133992"/>
    </reaction>
    <physiologicalReaction direction="right-to-left" evidence="8">
        <dbReference type="Rhea" id="RHEA:51318"/>
    </physiologicalReaction>
</comment>
<feature type="transmembrane region" description="Helical" evidence="26">
    <location>
        <begin position="7"/>
        <end position="26"/>
    </location>
</feature>
<keyword evidence="29" id="KW-1185">Reference proteome</keyword>
<evidence type="ECO:0000256" key="1">
    <source>
        <dbReference type="ARBA" id="ARBA00004872"/>
    </source>
</evidence>
<evidence type="ECO:0000256" key="4">
    <source>
        <dbReference type="ARBA" id="ARBA00022723"/>
    </source>
</evidence>
<evidence type="ECO:0000256" key="14">
    <source>
        <dbReference type="ARBA" id="ARBA00048145"/>
    </source>
</evidence>
<evidence type="ECO:0000256" key="17">
    <source>
        <dbReference type="ARBA" id="ARBA00048579"/>
    </source>
</evidence>
<organism evidence="28 29">
    <name type="scientific">Acropora cervicornis</name>
    <name type="common">Staghorn coral</name>
    <dbReference type="NCBI Taxonomy" id="6130"/>
    <lineage>
        <taxon>Eukaryota</taxon>
        <taxon>Metazoa</taxon>
        <taxon>Cnidaria</taxon>
        <taxon>Anthozoa</taxon>
        <taxon>Hexacorallia</taxon>
        <taxon>Scleractinia</taxon>
        <taxon>Astrocoeniina</taxon>
        <taxon>Acroporidae</taxon>
        <taxon>Acropora</taxon>
    </lineage>
</organism>
<reference evidence="28" key="1">
    <citation type="journal article" date="2023" name="G3 (Bethesda)">
        <title>Whole genome assembly and annotation of the endangered Caribbean coral Acropora cervicornis.</title>
        <authorList>
            <person name="Selwyn J.D."/>
            <person name="Vollmer S.V."/>
        </authorList>
    </citation>
    <scope>NUCLEOTIDE SEQUENCE</scope>
    <source>
        <strain evidence="28">K2</strain>
    </source>
</reference>
<evidence type="ECO:0000256" key="25">
    <source>
        <dbReference type="ARBA" id="ARBA00049457"/>
    </source>
</evidence>
<keyword evidence="6" id="KW-0862">Zinc</keyword>
<comment type="catalytic activity">
    <reaction evidence="18">
        <text>N-(9Z-octadecenoyl)-L-serine + H2O = L-serine + (9Z)-octadecenoate</text>
        <dbReference type="Rhea" id="RHEA:51352"/>
        <dbReference type="ChEBI" id="CHEBI:15377"/>
        <dbReference type="ChEBI" id="CHEBI:30823"/>
        <dbReference type="ChEBI" id="CHEBI:33384"/>
        <dbReference type="ChEBI" id="CHEBI:134031"/>
    </reaction>
    <physiologicalReaction direction="left-to-right" evidence="18">
        <dbReference type="Rhea" id="RHEA:51353"/>
    </physiologicalReaction>
</comment>
<keyword evidence="26" id="KW-1133">Transmembrane helix</keyword>
<evidence type="ECO:0000256" key="16">
    <source>
        <dbReference type="ARBA" id="ARBA00048402"/>
    </source>
</evidence>
<comment type="function">
    <text evidence="7">Secreted enzyme that regulates the endogenous N-fatty acyl amino acid (NAAs) tissue and circulating levels by functioning as a bidirectional NAA synthase/hydrolase. It condenses free fatty acids and free amino acids to generate NAAs and bidirectionally catalyzes the reverse hydrolysis reaction. Some of these NAAs stimulate oxidative metabolism via mitochondrial uncoupling, increasing energy expenditure in a UPC1-independent manner. Thereby, this secreted protein may indirectly regulate whole body energy expenditure. PM20D1 circulates in tight association with both low- and high-density (LDL and HDL,respectively) lipoprotein particles.</text>
</comment>
<dbReference type="GO" id="GO:0046872">
    <property type="term" value="F:metal ion binding"/>
    <property type="evidence" value="ECO:0007669"/>
    <property type="project" value="UniProtKB-KW"/>
</dbReference>
<comment type="catalytic activity">
    <reaction evidence="20">
        <text>N-(9Z-octadecenoyl)-L-tryptophan + H2O = L-tryptophan + (9Z)-octadecenoate</text>
        <dbReference type="Rhea" id="RHEA:64176"/>
        <dbReference type="ChEBI" id="CHEBI:15377"/>
        <dbReference type="ChEBI" id="CHEBI:30823"/>
        <dbReference type="ChEBI" id="CHEBI:57912"/>
        <dbReference type="ChEBI" id="CHEBI:149733"/>
    </reaction>
    <physiologicalReaction direction="left-to-right" evidence="20">
        <dbReference type="Rhea" id="RHEA:64177"/>
    </physiologicalReaction>
</comment>
<evidence type="ECO:0000313" key="29">
    <source>
        <dbReference type="Proteomes" id="UP001249851"/>
    </source>
</evidence>
<dbReference type="Pfam" id="PF07687">
    <property type="entry name" value="M20_dimer"/>
    <property type="match status" value="1"/>
</dbReference>
<evidence type="ECO:0000256" key="6">
    <source>
        <dbReference type="ARBA" id="ARBA00022833"/>
    </source>
</evidence>
<evidence type="ECO:0000256" key="24">
    <source>
        <dbReference type="ARBA" id="ARBA00049100"/>
    </source>
</evidence>
<evidence type="ECO:0000259" key="27">
    <source>
        <dbReference type="Pfam" id="PF07687"/>
    </source>
</evidence>
<comment type="catalytic activity">
    <reaction evidence="15">
        <text>N-(9Z-octadecenoyl)-L-asparagine + H2O = L-asparagine + (9Z)-octadecenoate</text>
        <dbReference type="Rhea" id="RHEA:64136"/>
        <dbReference type="ChEBI" id="CHEBI:15377"/>
        <dbReference type="ChEBI" id="CHEBI:30823"/>
        <dbReference type="ChEBI" id="CHEBI:58048"/>
        <dbReference type="ChEBI" id="CHEBI:149730"/>
    </reaction>
    <physiologicalReaction direction="left-to-right" evidence="15">
        <dbReference type="Rhea" id="RHEA:64137"/>
    </physiologicalReaction>
</comment>
<comment type="catalytic activity">
    <reaction evidence="9">
        <text>N-(4Z,7Z,10Z,13Z,16Z,19Z-docosahexaenoyl)-L-phenylalanine + H2O = (4Z,7Z,10Z,13Z,16Z,19Z)-docosahexaenoate + L-phenylalanine</text>
        <dbReference type="Rhea" id="RHEA:64132"/>
        <dbReference type="ChEBI" id="CHEBI:15377"/>
        <dbReference type="ChEBI" id="CHEBI:58095"/>
        <dbReference type="ChEBI" id="CHEBI:77016"/>
        <dbReference type="ChEBI" id="CHEBI:149701"/>
    </reaction>
    <physiologicalReaction direction="left-to-right" evidence="9">
        <dbReference type="Rhea" id="RHEA:64133"/>
    </physiologicalReaction>
</comment>
<comment type="catalytic activity">
    <reaction evidence="25">
        <text>N-(9Z-octadecenoyl)-L-lysine + H2O = L-lysine + (9Z)-octadecenoate</text>
        <dbReference type="Rhea" id="RHEA:64192"/>
        <dbReference type="ChEBI" id="CHEBI:15377"/>
        <dbReference type="ChEBI" id="CHEBI:30823"/>
        <dbReference type="ChEBI" id="CHEBI:32551"/>
        <dbReference type="ChEBI" id="CHEBI:149731"/>
    </reaction>
    <physiologicalReaction direction="left-to-right" evidence="25">
        <dbReference type="Rhea" id="RHEA:64193"/>
    </physiologicalReaction>
</comment>
<comment type="similarity">
    <text evidence="2">Belongs to the peptidase M20A family.</text>
</comment>
<evidence type="ECO:0000256" key="13">
    <source>
        <dbReference type="ARBA" id="ARBA00047879"/>
    </source>
</evidence>
<dbReference type="GO" id="GO:0006508">
    <property type="term" value="P:proteolysis"/>
    <property type="evidence" value="ECO:0007669"/>
    <property type="project" value="UniProtKB-KW"/>
</dbReference>
<dbReference type="FunFam" id="3.40.630.10:FF:000027">
    <property type="entry name" value="N-fatty-acyl-amino acid synthase/hydrolase PM20D1"/>
    <property type="match status" value="1"/>
</dbReference>
<keyword evidence="26" id="KW-0472">Membrane</keyword>
<comment type="catalytic activity">
    <reaction evidence="12">
        <text>(5Z,8Z,11Z,14Z)-eicosatetraenoate + L-phenylalanine = N-(5Z,8Z,11Z,14Z-eicosatetraenoyl)-L-phenylalanine + H2O</text>
        <dbReference type="Rhea" id="RHEA:51312"/>
        <dbReference type="ChEBI" id="CHEBI:15377"/>
        <dbReference type="ChEBI" id="CHEBI:32395"/>
        <dbReference type="ChEBI" id="CHEBI:58095"/>
        <dbReference type="ChEBI" id="CHEBI:134022"/>
    </reaction>
    <physiologicalReaction direction="left-to-right" evidence="12">
        <dbReference type="Rhea" id="RHEA:51313"/>
    </physiologicalReaction>
    <physiologicalReaction direction="right-to-left" evidence="12">
        <dbReference type="Rhea" id="RHEA:51314"/>
    </physiologicalReaction>
</comment>
<evidence type="ECO:0000256" key="8">
    <source>
        <dbReference type="ARBA" id="ARBA00047450"/>
    </source>
</evidence>
<dbReference type="InterPro" id="IPR002933">
    <property type="entry name" value="Peptidase_M20"/>
</dbReference>
<comment type="catalytic activity">
    <reaction evidence="21">
        <text>N-(9Z-octadecenoyl)-L-leucine + H2O = L-leucine + (9Z)-octadecenoate</text>
        <dbReference type="Rhea" id="RHEA:51360"/>
        <dbReference type="ChEBI" id="CHEBI:15377"/>
        <dbReference type="ChEBI" id="CHEBI:30823"/>
        <dbReference type="ChEBI" id="CHEBI:57427"/>
        <dbReference type="ChEBI" id="CHEBI:134035"/>
    </reaction>
    <physiologicalReaction direction="left-to-right" evidence="21">
        <dbReference type="Rhea" id="RHEA:51361"/>
    </physiologicalReaction>
    <physiologicalReaction direction="right-to-left" evidence="21">
        <dbReference type="Rhea" id="RHEA:51362"/>
    </physiologicalReaction>
</comment>
<dbReference type="Proteomes" id="UP001249851">
    <property type="component" value="Unassembled WGS sequence"/>
</dbReference>
<comment type="catalytic activity">
    <reaction evidence="22">
        <text>an N-acyl-aromatic L-alpha-amino acid + H2O = an aromatic L-alpha-amino acid + a carboxylate</text>
        <dbReference type="Rhea" id="RHEA:54184"/>
        <dbReference type="ChEBI" id="CHEBI:15377"/>
        <dbReference type="ChEBI" id="CHEBI:29067"/>
        <dbReference type="ChEBI" id="CHEBI:84824"/>
        <dbReference type="ChEBI" id="CHEBI:138093"/>
        <dbReference type="EC" id="3.5.1.114"/>
    </reaction>
    <physiologicalReaction direction="left-to-right" evidence="22">
        <dbReference type="Rhea" id="RHEA:54185"/>
    </physiologicalReaction>
    <physiologicalReaction direction="right-to-left" evidence="22">
        <dbReference type="Rhea" id="RHEA:54186"/>
    </physiologicalReaction>
</comment>
<comment type="catalytic activity">
    <reaction evidence="17">
        <text>an N-acyl-L-amino acid + H2O = an L-alpha-amino acid + a carboxylate</text>
        <dbReference type="Rhea" id="RHEA:15565"/>
        <dbReference type="ChEBI" id="CHEBI:15377"/>
        <dbReference type="ChEBI" id="CHEBI:29067"/>
        <dbReference type="ChEBI" id="CHEBI:59869"/>
        <dbReference type="ChEBI" id="CHEBI:59874"/>
        <dbReference type="EC" id="3.5.1.14"/>
    </reaction>
    <physiologicalReaction direction="left-to-right" evidence="17">
        <dbReference type="Rhea" id="RHEA:15566"/>
    </physiologicalReaction>
    <physiologicalReaction direction="right-to-left" evidence="17">
        <dbReference type="Rhea" id="RHEA:15567"/>
    </physiologicalReaction>
</comment>
<dbReference type="Gene3D" id="3.30.70.360">
    <property type="match status" value="1"/>
</dbReference>
<comment type="catalytic activity">
    <reaction evidence="10">
        <text>N-octadecanoyl-L-phenylalanine + H2O = octadecanoate + L-phenylalanine</text>
        <dbReference type="Rhea" id="RHEA:64128"/>
        <dbReference type="ChEBI" id="CHEBI:15377"/>
        <dbReference type="ChEBI" id="CHEBI:25629"/>
        <dbReference type="ChEBI" id="CHEBI:58095"/>
        <dbReference type="ChEBI" id="CHEBI:149700"/>
    </reaction>
    <physiologicalReaction direction="left-to-right" evidence="10">
        <dbReference type="Rhea" id="RHEA:64129"/>
    </physiologicalReaction>
</comment>
<evidence type="ECO:0000256" key="9">
    <source>
        <dbReference type="ARBA" id="ARBA00047567"/>
    </source>
</evidence>
<evidence type="ECO:0000256" key="5">
    <source>
        <dbReference type="ARBA" id="ARBA00022801"/>
    </source>
</evidence>
<evidence type="ECO:0000256" key="3">
    <source>
        <dbReference type="ARBA" id="ARBA00022670"/>
    </source>
</evidence>
<dbReference type="SUPFAM" id="SSF53187">
    <property type="entry name" value="Zn-dependent exopeptidases"/>
    <property type="match status" value="1"/>
</dbReference>
<dbReference type="SUPFAM" id="SSF55031">
    <property type="entry name" value="Bacterial exopeptidase dimerisation domain"/>
    <property type="match status" value="1"/>
</dbReference>
<dbReference type="InterPro" id="IPR011650">
    <property type="entry name" value="Peptidase_M20_dimer"/>
</dbReference>
<comment type="catalytic activity">
    <reaction evidence="24">
        <text>N-(5Z,8Z,11Z,14Z-eicosatetraenoyl)-L-serine + H2O = (5Z,8Z,11Z,14Z)-eicosatetraenoate + L-serine</text>
        <dbReference type="Rhea" id="RHEA:64116"/>
        <dbReference type="ChEBI" id="CHEBI:15377"/>
        <dbReference type="ChEBI" id="CHEBI:32395"/>
        <dbReference type="ChEBI" id="CHEBI:33384"/>
        <dbReference type="ChEBI" id="CHEBI:149697"/>
    </reaction>
    <physiologicalReaction direction="left-to-right" evidence="24">
        <dbReference type="Rhea" id="RHEA:64117"/>
    </physiologicalReaction>
    <physiologicalReaction direction="right-to-left" evidence="24">
        <dbReference type="Rhea" id="RHEA:64118"/>
    </physiologicalReaction>
</comment>
<evidence type="ECO:0000256" key="18">
    <source>
        <dbReference type="ARBA" id="ARBA00048597"/>
    </source>
</evidence>
<reference evidence="28" key="2">
    <citation type="journal article" date="2023" name="Science">
        <title>Genomic signatures of disease resistance in endangered staghorn corals.</title>
        <authorList>
            <person name="Vollmer S.V."/>
            <person name="Selwyn J.D."/>
            <person name="Despard B.A."/>
            <person name="Roesel C.L."/>
        </authorList>
    </citation>
    <scope>NUCLEOTIDE SEQUENCE</scope>
    <source>
        <strain evidence="28">K2</strain>
    </source>
</reference>